<sequence>MKWIRYGLPILMILYPVVWFVVILNMTDDVSFFVPFSVVILGIIINSDIDMQSAKNQKISTFLNGTLISMIMIGLLTNEIVTNITFNQFALIFAGVYFTLEFMLHRIEPFRQAVISM</sequence>
<comment type="caution">
    <text evidence="2">The sequence shown here is derived from an EMBL/GenBank/DDBJ whole genome shotgun (WGS) entry which is preliminary data.</text>
</comment>
<dbReference type="AlphaFoldDB" id="A0A558AYT7"/>
<feature type="transmembrane region" description="Helical" evidence="1">
    <location>
        <begin position="32"/>
        <end position="49"/>
    </location>
</feature>
<evidence type="ECO:0000256" key="1">
    <source>
        <dbReference type="SAM" id="Phobius"/>
    </source>
</evidence>
<feature type="transmembrane region" description="Helical" evidence="1">
    <location>
        <begin position="61"/>
        <end position="78"/>
    </location>
</feature>
<dbReference type="RefSeq" id="WP_145286003.1">
    <property type="nucleotide sequence ID" value="NZ_VMSJ01000001.1"/>
</dbReference>
<keyword evidence="1" id="KW-0812">Transmembrane</keyword>
<name>A0A558AYT7_9STAP</name>
<dbReference type="Proteomes" id="UP000315103">
    <property type="component" value="Unassembled WGS sequence"/>
</dbReference>
<accession>A0A558AYT7</accession>
<keyword evidence="1" id="KW-0472">Membrane</keyword>
<proteinExistence type="predicted"/>
<feature type="transmembrane region" description="Helical" evidence="1">
    <location>
        <begin position="7"/>
        <end position="26"/>
    </location>
</feature>
<protein>
    <submittedName>
        <fullName evidence="2">Uncharacterized protein</fullName>
    </submittedName>
</protein>
<reference evidence="2 3" key="1">
    <citation type="submission" date="2019-07" db="EMBL/GenBank/DDBJ databases">
        <title>Salinicoccus cyprini sp. nov., isolated from gastro-intestinal tract of mirror carp, Cyprinus carpio var. specularis, collected from Gobind Sagar Reservoir, Himachal Pradesh, India.</title>
        <authorList>
            <person name="Talwar C."/>
            <person name="Singh A.K."/>
            <person name="Lal R."/>
            <person name="Negi R.K."/>
        </authorList>
    </citation>
    <scope>NUCLEOTIDE SEQUENCE [LARGE SCALE GENOMIC DNA]</scope>
    <source>
        <strain evidence="2 3">CT19</strain>
    </source>
</reference>
<gene>
    <name evidence="2" type="ORF">FO441_03815</name>
</gene>
<dbReference type="OrthoDB" id="9861382at2"/>
<organism evidence="2 3">
    <name type="scientific">Salinicoccus cyprini</name>
    <dbReference type="NCBI Taxonomy" id="2493691"/>
    <lineage>
        <taxon>Bacteria</taxon>
        <taxon>Bacillati</taxon>
        <taxon>Bacillota</taxon>
        <taxon>Bacilli</taxon>
        <taxon>Bacillales</taxon>
        <taxon>Staphylococcaceae</taxon>
        <taxon>Salinicoccus</taxon>
    </lineage>
</organism>
<evidence type="ECO:0000313" key="2">
    <source>
        <dbReference type="EMBL" id="TVT29420.1"/>
    </source>
</evidence>
<keyword evidence="3" id="KW-1185">Reference proteome</keyword>
<keyword evidence="1" id="KW-1133">Transmembrane helix</keyword>
<dbReference type="EMBL" id="VMSJ01000001">
    <property type="protein sequence ID" value="TVT29420.1"/>
    <property type="molecule type" value="Genomic_DNA"/>
</dbReference>
<feature type="transmembrane region" description="Helical" evidence="1">
    <location>
        <begin position="84"/>
        <end position="104"/>
    </location>
</feature>
<evidence type="ECO:0000313" key="3">
    <source>
        <dbReference type="Proteomes" id="UP000315103"/>
    </source>
</evidence>